<comment type="caution">
    <text evidence="1">The sequence shown here is derived from an EMBL/GenBank/DDBJ whole genome shotgun (WGS) entry which is preliminary data.</text>
</comment>
<organism evidence="1 2">
    <name type="scientific">Mycena rosella</name>
    <name type="common">Pink bonnet</name>
    <name type="synonym">Agaricus rosellus</name>
    <dbReference type="NCBI Taxonomy" id="1033263"/>
    <lineage>
        <taxon>Eukaryota</taxon>
        <taxon>Fungi</taxon>
        <taxon>Dikarya</taxon>
        <taxon>Basidiomycota</taxon>
        <taxon>Agaricomycotina</taxon>
        <taxon>Agaricomycetes</taxon>
        <taxon>Agaricomycetidae</taxon>
        <taxon>Agaricales</taxon>
        <taxon>Marasmiineae</taxon>
        <taxon>Mycenaceae</taxon>
        <taxon>Mycena</taxon>
    </lineage>
</organism>
<evidence type="ECO:0000313" key="2">
    <source>
        <dbReference type="Proteomes" id="UP001221757"/>
    </source>
</evidence>
<dbReference type="Proteomes" id="UP001221757">
    <property type="component" value="Unassembled WGS sequence"/>
</dbReference>
<protein>
    <submittedName>
        <fullName evidence="1">Uncharacterized protein</fullName>
    </submittedName>
</protein>
<evidence type="ECO:0000313" key="1">
    <source>
        <dbReference type="EMBL" id="KAJ7654890.1"/>
    </source>
</evidence>
<accession>A0AAD7CNL8</accession>
<dbReference type="AlphaFoldDB" id="A0AAD7CNL8"/>
<dbReference type="EMBL" id="JARKIE010000315">
    <property type="protein sequence ID" value="KAJ7654890.1"/>
    <property type="molecule type" value="Genomic_DNA"/>
</dbReference>
<proteinExistence type="predicted"/>
<keyword evidence="2" id="KW-1185">Reference proteome</keyword>
<gene>
    <name evidence="1" type="ORF">B0H17DRAFT_1214182</name>
</gene>
<name>A0AAD7CNL8_MYCRO</name>
<reference evidence="1" key="1">
    <citation type="submission" date="2023-03" db="EMBL/GenBank/DDBJ databases">
        <title>Massive genome expansion in bonnet fungi (Mycena s.s.) driven by repeated elements and novel gene families across ecological guilds.</title>
        <authorList>
            <consortium name="Lawrence Berkeley National Laboratory"/>
            <person name="Harder C.B."/>
            <person name="Miyauchi S."/>
            <person name="Viragh M."/>
            <person name="Kuo A."/>
            <person name="Thoen E."/>
            <person name="Andreopoulos B."/>
            <person name="Lu D."/>
            <person name="Skrede I."/>
            <person name="Drula E."/>
            <person name="Henrissat B."/>
            <person name="Morin E."/>
            <person name="Kohler A."/>
            <person name="Barry K."/>
            <person name="LaButti K."/>
            <person name="Morin E."/>
            <person name="Salamov A."/>
            <person name="Lipzen A."/>
            <person name="Mereny Z."/>
            <person name="Hegedus B."/>
            <person name="Baldrian P."/>
            <person name="Stursova M."/>
            <person name="Weitz H."/>
            <person name="Taylor A."/>
            <person name="Grigoriev I.V."/>
            <person name="Nagy L.G."/>
            <person name="Martin F."/>
            <person name="Kauserud H."/>
        </authorList>
    </citation>
    <scope>NUCLEOTIDE SEQUENCE</scope>
    <source>
        <strain evidence="1">CBHHK067</strain>
    </source>
</reference>
<sequence length="83" mass="9072">MTIAISAVPVPASDESKSLPIFETKIAHAPEPDSGCKMTPKTSRRSFTIPPELTITVVNFKAPVQKLQLAELLDDRPFDVVHT</sequence>